<feature type="chain" id="PRO_5032996170" description="Pyrroloquinoline quinone-dependent pyranose dehydrogenase beta-propeller domain-containing protein" evidence="2">
    <location>
        <begin position="22"/>
        <end position="400"/>
    </location>
</feature>
<dbReference type="Proteomes" id="UP000663845">
    <property type="component" value="Unassembled WGS sequence"/>
</dbReference>
<keyword evidence="1" id="KW-0472">Membrane</keyword>
<keyword evidence="2" id="KW-0732">Signal</keyword>
<keyword evidence="1" id="KW-1133">Transmembrane helix</keyword>
<evidence type="ECO:0000256" key="2">
    <source>
        <dbReference type="SAM" id="SignalP"/>
    </source>
</evidence>
<feature type="transmembrane region" description="Helical" evidence="1">
    <location>
        <begin position="376"/>
        <end position="397"/>
    </location>
</feature>
<dbReference type="InterPro" id="IPR011041">
    <property type="entry name" value="Quinoprot_gluc/sorb_DH_b-prop"/>
</dbReference>
<reference evidence="4" key="1">
    <citation type="submission" date="2021-02" db="EMBL/GenBank/DDBJ databases">
        <authorList>
            <person name="Nowell W R."/>
        </authorList>
    </citation>
    <scope>NUCLEOTIDE SEQUENCE</scope>
</reference>
<organism evidence="4 5">
    <name type="scientific">Adineta steineri</name>
    <dbReference type="NCBI Taxonomy" id="433720"/>
    <lineage>
        <taxon>Eukaryota</taxon>
        <taxon>Metazoa</taxon>
        <taxon>Spiralia</taxon>
        <taxon>Gnathifera</taxon>
        <taxon>Rotifera</taxon>
        <taxon>Eurotatoria</taxon>
        <taxon>Bdelloidea</taxon>
        <taxon>Adinetida</taxon>
        <taxon>Adinetidae</taxon>
        <taxon>Adineta</taxon>
    </lineage>
</organism>
<feature type="signal peptide" evidence="2">
    <location>
        <begin position="1"/>
        <end position="21"/>
    </location>
</feature>
<evidence type="ECO:0000259" key="3">
    <source>
        <dbReference type="Pfam" id="PF22807"/>
    </source>
</evidence>
<dbReference type="Gene3D" id="2.120.10.30">
    <property type="entry name" value="TolB, C-terminal domain"/>
    <property type="match status" value="1"/>
</dbReference>
<dbReference type="InterPro" id="IPR054539">
    <property type="entry name" value="Beta-prop_PDH"/>
</dbReference>
<comment type="caution">
    <text evidence="4">The sequence shown here is derived from an EMBL/GenBank/DDBJ whole genome shotgun (WGS) entry which is preliminary data.</text>
</comment>
<dbReference type="InterPro" id="IPR011042">
    <property type="entry name" value="6-blade_b-propeller_TolB-like"/>
</dbReference>
<dbReference type="PANTHER" id="PTHR19328:SF53">
    <property type="entry name" value="MEMBRANE PROTEIN"/>
    <property type="match status" value="1"/>
</dbReference>
<sequence length="400" mass="45196">MNCHVFSFLFVLSVYFQNIQSENITFVPSPICINIGDLPAPYNTTSAEKDAKLYPVPLDHKFFIPEDFSTRLIASNFTRPRYLLYTPSGDILVSEPSANRITCLIDTNNDGYPDQRTIFADASNGLNRAYSMVFVDDYFYIASFGDIRRYKWISGSRQISDDLPQSSVQQANLDGTNQITFAYGLRNPVGLAFHPITNELYTANQERDELGDDLVPDFFTRIQQDEFYGFPYAYLSADLVEPRRTFPNGTSERPDLVSKTRTPDVLLQAHSAVLGMQFYTGTQFPKRYRDGAFAAFHGSWNKNAGTGYKIVFIPFDSHTNRPIGYYEDFVTGFLTNPEGPDTFGTPVGLLVLKDGTLVFTDDGNGMIYQVQYKSTAIRHVFSIVLLTICALYARFLCMCE</sequence>
<gene>
    <name evidence="4" type="ORF">JYZ213_LOCUS1197</name>
</gene>
<protein>
    <recommendedName>
        <fullName evidence="3">Pyrroloquinoline quinone-dependent pyranose dehydrogenase beta-propeller domain-containing protein</fullName>
    </recommendedName>
</protein>
<dbReference type="AlphaFoldDB" id="A0A813MWD9"/>
<dbReference type="SUPFAM" id="SSF50952">
    <property type="entry name" value="Soluble quinoprotein glucose dehydrogenase"/>
    <property type="match status" value="1"/>
</dbReference>
<feature type="domain" description="Pyrroloquinoline quinone-dependent pyranose dehydrogenase beta-propeller" evidence="3">
    <location>
        <begin position="179"/>
        <end position="372"/>
    </location>
</feature>
<evidence type="ECO:0000256" key="1">
    <source>
        <dbReference type="SAM" id="Phobius"/>
    </source>
</evidence>
<keyword evidence="1" id="KW-0812">Transmembrane</keyword>
<dbReference type="PANTHER" id="PTHR19328">
    <property type="entry name" value="HEDGEHOG-INTERACTING PROTEIN"/>
    <property type="match status" value="1"/>
</dbReference>
<dbReference type="Pfam" id="PF22807">
    <property type="entry name" value="TrAA12"/>
    <property type="match status" value="1"/>
</dbReference>
<evidence type="ECO:0000313" key="5">
    <source>
        <dbReference type="Proteomes" id="UP000663845"/>
    </source>
</evidence>
<dbReference type="EMBL" id="CAJNOG010000005">
    <property type="protein sequence ID" value="CAF0730992.1"/>
    <property type="molecule type" value="Genomic_DNA"/>
</dbReference>
<accession>A0A813MWD9</accession>
<evidence type="ECO:0000313" key="4">
    <source>
        <dbReference type="EMBL" id="CAF0730992.1"/>
    </source>
</evidence>
<name>A0A813MWD9_9BILA</name>
<proteinExistence type="predicted"/>